<dbReference type="SUPFAM" id="SSF52200">
    <property type="entry name" value="Toll/Interleukin receptor TIR domain"/>
    <property type="match status" value="1"/>
</dbReference>
<dbReference type="SMART" id="SM00382">
    <property type="entry name" value="AAA"/>
    <property type="match status" value="1"/>
</dbReference>
<organism evidence="2 3">
    <name type="scientific">Protea cynaroides</name>
    <dbReference type="NCBI Taxonomy" id="273540"/>
    <lineage>
        <taxon>Eukaryota</taxon>
        <taxon>Viridiplantae</taxon>
        <taxon>Streptophyta</taxon>
        <taxon>Embryophyta</taxon>
        <taxon>Tracheophyta</taxon>
        <taxon>Spermatophyta</taxon>
        <taxon>Magnoliopsida</taxon>
        <taxon>Proteales</taxon>
        <taxon>Proteaceae</taxon>
        <taxon>Protea</taxon>
    </lineage>
</organism>
<evidence type="ECO:0000259" key="1">
    <source>
        <dbReference type="PROSITE" id="PS50104"/>
    </source>
</evidence>
<dbReference type="Pfam" id="PF00931">
    <property type="entry name" value="NB-ARC"/>
    <property type="match status" value="1"/>
</dbReference>
<name>A0A9Q0L0N2_9MAGN</name>
<feature type="domain" description="TIR" evidence="1">
    <location>
        <begin position="38"/>
        <end position="202"/>
    </location>
</feature>
<reference evidence="2" key="1">
    <citation type="journal article" date="2023" name="Plant J.">
        <title>The genome of the king protea, Protea cynaroides.</title>
        <authorList>
            <person name="Chang J."/>
            <person name="Duong T.A."/>
            <person name="Schoeman C."/>
            <person name="Ma X."/>
            <person name="Roodt D."/>
            <person name="Barker N."/>
            <person name="Li Z."/>
            <person name="Van de Peer Y."/>
            <person name="Mizrachi E."/>
        </authorList>
    </citation>
    <scope>NUCLEOTIDE SEQUENCE</scope>
    <source>
        <tissue evidence="2">Young leaves</tissue>
    </source>
</reference>
<dbReference type="Proteomes" id="UP001141806">
    <property type="component" value="Unassembled WGS sequence"/>
</dbReference>
<keyword evidence="3" id="KW-1185">Reference proteome</keyword>
<evidence type="ECO:0000313" key="3">
    <source>
        <dbReference type="Proteomes" id="UP001141806"/>
    </source>
</evidence>
<dbReference type="GO" id="GO:0006952">
    <property type="term" value="P:defense response"/>
    <property type="evidence" value="ECO:0007669"/>
    <property type="project" value="InterPro"/>
</dbReference>
<dbReference type="PANTHER" id="PTHR11017:SF570">
    <property type="entry name" value="DISEASE RESISTANCE PROTEIN (TIR-NBS CLASS)-RELATED"/>
    <property type="match status" value="1"/>
</dbReference>
<dbReference type="EMBL" id="JAMYWD010000001">
    <property type="protein sequence ID" value="KAJ4980317.1"/>
    <property type="molecule type" value="Genomic_DNA"/>
</dbReference>
<dbReference type="OrthoDB" id="1357022at2759"/>
<dbReference type="Gene3D" id="3.40.50.300">
    <property type="entry name" value="P-loop containing nucleotide triphosphate hydrolases"/>
    <property type="match status" value="1"/>
</dbReference>
<dbReference type="PANTHER" id="PTHR11017">
    <property type="entry name" value="LEUCINE-RICH REPEAT-CONTAINING PROTEIN"/>
    <property type="match status" value="1"/>
</dbReference>
<dbReference type="Gene3D" id="1.10.8.430">
    <property type="entry name" value="Helical domain of apoptotic protease-activating factors"/>
    <property type="match status" value="1"/>
</dbReference>
<protein>
    <recommendedName>
        <fullName evidence="1">TIR domain-containing protein</fullName>
    </recommendedName>
</protein>
<dbReference type="Gene3D" id="3.40.50.10140">
    <property type="entry name" value="Toll/interleukin-1 receptor homology (TIR) domain"/>
    <property type="match status" value="1"/>
</dbReference>
<dbReference type="GO" id="GO:0007165">
    <property type="term" value="P:signal transduction"/>
    <property type="evidence" value="ECO:0007669"/>
    <property type="project" value="InterPro"/>
</dbReference>
<sequence>MDQIRKLLDLIYRVYDMVRGKETPRPNNNCNSMAAHDSCGEVFISYRKDVGDNFTEFLHSALKREGIDAFIDGENRSRREMLPNLFQTIRSFKISIPILSESFFASEWCLSELAEMVECYKSKGQIILPIIFDVEAEDVRNQTGIIKALFESHKKRNDEQTLKRWKNASTVVGGILGYQLKDVKWDDRKMIELVVEWVLTESSCCSVVEYPIGLSTRVEEIEKLLHSDGVAFVGIYGERGIGKTTIAQALYKRYYREYDKTCFLKNIGEEASKGLENLQKQLIKSISKKDDVLILNVAEGKELIQEKLRGEKVLLILDGVDSEDQFKAFAIEFNWFESGSKIIVTSRKENILKSFYRIDEAKIYCPQRLDKRQSCELFSWHAFSQKHFPEDHTKFCTNVVQLAEGSPSNLVELASFLLNGNEKDVEVWEARLKGLKKITGSDLHQRIDKWYDDIKQDGPPPLAFGVISEELKRGGRNFCRKYGA</sequence>
<comment type="caution">
    <text evidence="2">The sequence shown here is derived from an EMBL/GenBank/DDBJ whole genome shotgun (WGS) entry which is preliminary data.</text>
</comment>
<dbReference type="PROSITE" id="PS50104">
    <property type="entry name" value="TIR"/>
    <property type="match status" value="1"/>
</dbReference>
<dbReference type="InterPro" id="IPR042197">
    <property type="entry name" value="Apaf_helical"/>
</dbReference>
<evidence type="ECO:0000313" key="2">
    <source>
        <dbReference type="EMBL" id="KAJ4980317.1"/>
    </source>
</evidence>
<dbReference type="AlphaFoldDB" id="A0A9Q0L0N2"/>
<dbReference type="InterPro" id="IPR035897">
    <property type="entry name" value="Toll_tir_struct_dom_sf"/>
</dbReference>
<proteinExistence type="predicted"/>
<dbReference type="SUPFAM" id="SSF52540">
    <property type="entry name" value="P-loop containing nucleoside triphosphate hydrolases"/>
    <property type="match status" value="1"/>
</dbReference>
<dbReference type="InterPro" id="IPR000157">
    <property type="entry name" value="TIR_dom"/>
</dbReference>
<gene>
    <name evidence="2" type="ORF">NE237_031154</name>
</gene>
<dbReference type="GO" id="GO:0043531">
    <property type="term" value="F:ADP binding"/>
    <property type="evidence" value="ECO:0007669"/>
    <property type="project" value="InterPro"/>
</dbReference>
<dbReference type="InterPro" id="IPR044974">
    <property type="entry name" value="Disease_R_plants"/>
</dbReference>
<dbReference type="Pfam" id="PF01582">
    <property type="entry name" value="TIR"/>
    <property type="match status" value="1"/>
</dbReference>
<dbReference type="InterPro" id="IPR003593">
    <property type="entry name" value="AAA+_ATPase"/>
</dbReference>
<accession>A0A9Q0L0N2</accession>
<dbReference type="InterPro" id="IPR002182">
    <property type="entry name" value="NB-ARC"/>
</dbReference>
<dbReference type="PRINTS" id="PR00364">
    <property type="entry name" value="DISEASERSIST"/>
</dbReference>
<dbReference type="SMART" id="SM00255">
    <property type="entry name" value="TIR"/>
    <property type="match status" value="1"/>
</dbReference>
<dbReference type="InterPro" id="IPR027417">
    <property type="entry name" value="P-loop_NTPase"/>
</dbReference>